<feature type="compositionally biased region" description="Acidic residues" evidence="2">
    <location>
        <begin position="998"/>
        <end position="1008"/>
    </location>
</feature>
<protein>
    <submittedName>
        <fullName evidence="3">Uncharacterized protein</fullName>
    </submittedName>
</protein>
<dbReference type="AlphaFoldDB" id="A0A9W8PAK6"/>
<sequence length="1008" mass="110864">MTVDQIDEDHPLVLEISSLKVTASRFQDEAHSASLKLQRFSFDASVAQDRVTNLERENELLKTELAILRANPHPDLSPTSHPAVLQSQELTLSLRRLSDKLSLTEHTLLERTTELAHAASELAKSRLTVEGAYALAARTRGREEEGKVRERQMEMKIRELKEEVKMEDLVVKQYADLVRSLEGRKSSTVHPDSPSMQSFGSLSTLVDGISEGKAGLQKLFVEFSAESEQLQAEVEKLKGELAVADTRLEAERKGADADRRLLASVQKEIQMLKIEDKSAAAMVSRYMKFSQSSTNALQDSFSTLKTRHSATIDTLSNQLANLTAQLQLSQATSDRLRTTLDELGKDIMRESYGRRREITLRLKFVVREEALHEALGRWIRRGKEVLDQEQESISRQSLEKLLSDARTVYAVLDTPSASKAPLPPVSESEYSPYAAPTGSLARIIAVEALVKSLVEELHLQTARRQELELAVATNEPLLPVPAKNKSRLVNGRLKLRRNSVVISDFPSNENELKSDVDAFQNQEHPEPTDEIDAHDAHKDAPSESTLERAPSPIPVQTMPERTVSLSPNPSSGSAGLPSNSKEPKLIADYVSQTETQDDVLPDLPEGVNSESAGNDELIGDAHMSTTPSLEQEIILPTPVSEQEIEMTIAEDVEQHPLITDLDHVSHRYDDLQRAFRDCHLALQDLRKALSSTDMSDGSSAVSNHSVNGISSQIYQAAIERLDNFNEDARVELEIRAADEALLAQGYQTMLSLSGSHTHNVSLSSSMISPLSDSSYMLARSFSQDSQQDSELSASELEAQIRDFVSGKDSNVQRAQQSLSRKLADVQNDIAVLKRAMHDPDAFGPPSPSATHTTNDVNNLSNNSSGWASWIRGQPSRPASPAPAPTFGHVMTNPRLKHSASFHHDLAQKRRGSVTALNSQQGHPFANLDLRVSMPALSPAASSSRSAIFSPPGLDWHGPRTRTVSTMNMLGLGTARSTASADGRSPRPQRNASSASEQENNEDSDDDIE</sequence>
<feature type="region of interest" description="Disordered" evidence="2">
    <location>
        <begin position="837"/>
        <end position="886"/>
    </location>
</feature>
<evidence type="ECO:0000256" key="2">
    <source>
        <dbReference type="SAM" id="MobiDB-lite"/>
    </source>
</evidence>
<evidence type="ECO:0000256" key="1">
    <source>
        <dbReference type="SAM" id="Coils"/>
    </source>
</evidence>
<feature type="region of interest" description="Disordered" evidence="2">
    <location>
        <begin position="522"/>
        <end position="581"/>
    </location>
</feature>
<feature type="coiled-coil region" evidence="1">
    <location>
        <begin position="220"/>
        <end position="247"/>
    </location>
</feature>
<evidence type="ECO:0000313" key="3">
    <source>
        <dbReference type="EMBL" id="KAJ3750319.1"/>
    </source>
</evidence>
<proteinExistence type="predicted"/>
<gene>
    <name evidence="3" type="ORF">DFH05DRAFT_1385427</name>
</gene>
<organism evidence="3 4">
    <name type="scientific">Lentinula detonsa</name>
    <dbReference type="NCBI Taxonomy" id="2804962"/>
    <lineage>
        <taxon>Eukaryota</taxon>
        <taxon>Fungi</taxon>
        <taxon>Dikarya</taxon>
        <taxon>Basidiomycota</taxon>
        <taxon>Agaricomycotina</taxon>
        <taxon>Agaricomycetes</taxon>
        <taxon>Agaricomycetidae</taxon>
        <taxon>Agaricales</taxon>
        <taxon>Marasmiineae</taxon>
        <taxon>Omphalotaceae</taxon>
        <taxon>Lentinula</taxon>
    </lineage>
</organism>
<dbReference type="EMBL" id="JANVFU010000001">
    <property type="protein sequence ID" value="KAJ3750319.1"/>
    <property type="molecule type" value="Genomic_DNA"/>
</dbReference>
<keyword evidence="1" id="KW-0175">Coiled coil</keyword>
<feature type="coiled-coil region" evidence="1">
    <location>
        <begin position="305"/>
        <end position="332"/>
    </location>
</feature>
<name>A0A9W8PAK6_9AGAR</name>
<feature type="compositionally biased region" description="Basic and acidic residues" evidence="2">
    <location>
        <begin position="523"/>
        <end position="541"/>
    </location>
</feature>
<accession>A0A9W8PAK6</accession>
<keyword evidence="4" id="KW-1185">Reference proteome</keyword>
<feature type="coiled-coil region" evidence="1">
    <location>
        <begin position="44"/>
        <end position="71"/>
    </location>
</feature>
<feature type="compositionally biased region" description="Polar residues" evidence="2">
    <location>
        <begin position="563"/>
        <end position="580"/>
    </location>
</feature>
<comment type="caution">
    <text evidence="3">The sequence shown here is derived from an EMBL/GenBank/DDBJ whole genome shotgun (WGS) entry which is preliminary data.</text>
</comment>
<reference evidence="3 4" key="1">
    <citation type="journal article" date="2023" name="Proc. Natl. Acad. Sci. U.S.A.">
        <title>A global phylogenomic analysis of the shiitake genus Lentinula.</title>
        <authorList>
            <person name="Sierra-Patev S."/>
            <person name="Min B."/>
            <person name="Naranjo-Ortiz M."/>
            <person name="Looney B."/>
            <person name="Konkel Z."/>
            <person name="Slot J.C."/>
            <person name="Sakamoto Y."/>
            <person name="Steenwyk J.L."/>
            <person name="Rokas A."/>
            <person name="Carro J."/>
            <person name="Camarero S."/>
            <person name="Ferreira P."/>
            <person name="Molpeceres G."/>
            <person name="Ruiz-Duenas F.J."/>
            <person name="Serrano A."/>
            <person name="Henrissat B."/>
            <person name="Drula E."/>
            <person name="Hughes K.W."/>
            <person name="Mata J.L."/>
            <person name="Ishikawa N.K."/>
            <person name="Vargas-Isla R."/>
            <person name="Ushijima S."/>
            <person name="Smith C.A."/>
            <person name="Donoghue J."/>
            <person name="Ahrendt S."/>
            <person name="Andreopoulos W."/>
            <person name="He G."/>
            <person name="LaButti K."/>
            <person name="Lipzen A."/>
            <person name="Ng V."/>
            <person name="Riley R."/>
            <person name="Sandor L."/>
            <person name="Barry K."/>
            <person name="Martinez A.T."/>
            <person name="Xiao Y."/>
            <person name="Gibbons J.G."/>
            <person name="Terashima K."/>
            <person name="Grigoriev I.V."/>
            <person name="Hibbett D."/>
        </authorList>
    </citation>
    <scope>NUCLEOTIDE SEQUENCE [LARGE SCALE GENOMIC DNA]</scope>
    <source>
        <strain evidence="3 4">TFB7810</strain>
    </source>
</reference>
<feature type="region of interest" description="Disordered" evidence="2">
    <location>
        <begin position="970"/>
        <end position="1008"/>
    </location>
</feature>
<feature type="compositionally biased region" description="Polar residues" evidence="2">
    <location>
        <begin position="848"/>
        <end position="866"/>
    </location>
</feature>
<evidence type="ECO:0000313" key="4">
    <source>
        <dbReference type="Proteomes" id="UP001142393"/>
    </source>
</evidence>
<dbReference type="Proteomes" id="UP001142393">
    <property type="component" value="Unassembled WGS sequence"/>
</dbReference>